<keyword evidence="1" id="KW-1133">Transmembrane helix</keyword>
<reference evidence="3" key="1">
    <citation type="journal article" date="2019" name="Int. J. Syst. Evol. Microbiol.">
        <title>The Global Catalogue of Microorganisms (GCM) 10K type strain sequencing project: providing services to taxonomists for standard genome sequencing and annotation.</title>
        <authorList>
            <consortium name="The Broad Institute Genomics Platform"/>
            <consortium name="The Broad Institute Genome Sequencing Center for Infectious Disease"/>
            <person name="Wu L."/>
            <person name="Ma J."/>
        </authorList>
    </citation>
    <scope>NUCLEOTIDE SEQUENCE [LARGE SCALE GENOMIC DNA]</scope>
    <source>
        <strain evidence="3">CCUG 54527</strain>
    </source>
</reference>
<keyword evidence="3" id="KW-1185">Reference proteome</keyword>
<evidence type="ECO:0000256" key="1">
    <source>
        <dbReference type="SAM" id="Phobius"/>
    </source>
</evidence>
<dbReference type="RefSeq" id="WP_377733288.1">
    <property type="nucleotide sequence ID" value="NZ_JBHSRI010000007.1"/>
</dbReference>
<name>A0ABW1L7Q9_9BACL</name>
<proteinExistence type="predicted"/>
<evidence type="ECO:0000313" key="3">
    <source>
        <dbReference type="Proteomes" id="UP001596170"/>
    </source>
</evidence>
<dbReference type="Pfam" id="PF04186">
    <property type="entry name" value="FxsA"/>
    <property type="match status" value="1"/>
</dbReference>
<dbReference type="Proteomes" id="UP001596170">
    <property type="component" value="Unassembled WGS sequence"/>
</dbReference>
<organism evidence="2 3">
    <name type="scientific">Paenisporosarcina macmurdoensis</name>
    <dbReference type="NCBI Taxonomy" id="212659"/>
    <lineage>
        <taxon>Bacteria</taxon>
        <taxon>Bacillati</taxon>
        <taxon>Bacillota</taxon>
        <taxon>Bacilli</taxon>
        <taxon>Bacillales</taxon>
        <taxon>Caryophanaceae</taxon>
        <taxon>Paenisporosarcina</taxon>
    </lineage>
</organism>
<dbReference type="InterPro" id="IPR007313">
    <property type="entry name" value="FxsA"/>
</dbReference>
<accession>A0ABW1L7Q9</accession>
<feature type="transmembrane region" description="Helical" evidence="1">
    <location>
        <begin position="70"/>
        <end position="90"/>
    </location>
</feature>
<sequence>MKWLALIFIVVPVLEIGILLWSGNTFGLLPTILIILGTGILGAFLAKKQGLKAIRDVQIQMKNFEAPGDAMVNALFIFAGGLLLLSPGFVTDLFGFLFLFSPTRQLFKPIVYNWIRSKMKKGQIIVM</sequence>
<protein>
    <submittedName>
        <fullName evidence="2">FxsA family protein</fullName>
    </submittedName>
</protein>
<dbReference type="EMBL" id="JBHSRI010000007">
    <property type="protein sequence ID" value="MFC6039207.1"/>
    <property type="molecule type" value="Genomic_DNA"/>
</dbReference>
<evidence type="ECO:0000313" key="2">
    <source>
        <dbReference type="EMBL" id="MFC6039207.1"/>
    </source>
</evidence>
<gene>
    <name evidence="2" type="ORF">ACFPYN_07115</name>
</gene>
<feature type="transmembrane region" description="Helical" evidence="1">
    <location>
        <begin position="25"/>
        <end position="46"/>
    </location>
</feature>
<dbReference type="PANTHER" id="PTHR35335:SF1">
    <property type="entry name" value="UPF0716 PROTEIN FXSA"/>
    <property type="match status" value="1"/>
</dbReference>
<keyword evidence="1" id="KW-0472">Membrane</keyword>
<dbReference type="NCBIfam" id="NF008528">
    <property type="entry name" value="PRK11463.1-2"/>
    <property type="match status" value="1"/>
</dbReference>
<keyword evidence="1" id="KW-0812">Transmembrane</keyword>
<comment type="caution">
    <text evidence="2">The sequence shown here is derived from an EMBL/GenBank/DDBJ whole genome shotgun (WGS) entry which is preliminary data.</text>
</comment>
<dbReference type="PANTHER" id="PTHR35335">
    <property type="entry name" value="UPF0716 PROTEIN FXSA"/>
    <property type="match status" value="1"/>
</dbReference>